<dbReference type="Proteomes" id="UP001165289">
    <property type="component" value="Unassembled WGS sequence"/>
</dbReference>
<gene>
    <name evidence="1" type="ORF">LOD99_10630</name>
</gene>
<evidence type="ECO:0000313" key="1">
    <source>
        <dbReference type="EMBL" id="KAI6659805.1"/>
    </source>
</evidence>
<protein>
    <submittedName>
        <fullName evidence="1">Uncharacterized protein</fullName>
    </submittedName>
</protein>
<organism evidence="1 2">
    <name type="scientific">Oopsacas minuta</name>
    <dbReference type="NCBI Taxonomy" id="111878"/>
    <lineage>
        <taxon>Eukaryota</taxon>
        <taxon>Metazoa</taxon>
        <taxon>Porifera</taxon>
        <taxon>Hexactinellida</taxon>
        <taxon>Hexasterophora</taxon>
        <taxon>Lyssacinosida</taxon>
        <taxon>Leucopsacidae</taxon>
        <taxon>Oopsacas</taxon>
    </lineage>
</organism>
<proteinExistence type="predicted"/>
<reference evidence="1 2" key="1">
    <citation type="journal article" date="2023" name="BMC Biol.">
        <title>The compact genome of the sponge Oopsacas minuta (Hexactinellida) is lacking key metazoan core genes.</title>
        <authorList>
            <person name="Santini S."/>
            <person name="Schenkelaars Q."/>
            <person name="Jourda C."/>
            <person name="Duchesne M."/>
            <person name="Belahbib H."/>
            <person name="Rocher C."/>
            <person name="Selva M."/>
            <person name="Riesgo A."/>
            <person name="Vervoort M."/>
            <person name="Leys S.P."/>
            <person name="Kodjabachian L."/>
            <person name="Le Bivic A."/>
            <person name="Borchiellini C."/>
            <person name="Claverie J.M."/>
            <person name="Renard E."/>
        </authorList>
    </citation>
    <scope>NUCLEOTIDE SEQUENCE [LARGE SCALE GENOMIC DNA]</scope>
    <source>
        <strain evidence="1">SPO-2</strain>
    </source>
</reference>
<dbReference type="EMBL" id="JAKMXF010000048">
    <property type="protein sequence ID" value="KAI6659805.1"/>
    <property type="molecule type" value="Genomic_DNA"/>
</dbReference>
<sequence>MDFIINPEVTNIEKDGLELPYGNLRVKILRTMFDGKMSAILSGVGFASCQLCTASFAEFKDLELVRSGFSINRTITSAKKYSLLWTQKIIYYYLRKIVVV</sequence>
<evidence type="ECO:0000313" key="2">
    <source>
        <dbReference type="Proteomes" id="UP001165289"/>
    </source>
</evidence>
<comment type="caution">
    <text evidence="1">The sequence shown here is derived from an EMBL/GenBank/DDBJ whole genome shotgun (WGS) entry which is preliminary data.</text>
</comment>
<keyword evidence="2" id="KW-1185">Reference proteome</keyword>
<accession>A0AAV7KFY3</accession>
<name>A0AAV7KFY3_9METZ</name>
<dbReference type="AlphaFoldDB" id="A0AAV7KFY3"/>